<feature type="compositionally biased region" description="Basic residues" evidence="1">
    <location>
        <begin position="267"/>
        <end position="277"/>
    </location>
</feature>
<accession>A0AAV9UG83</accession>
<sequence>MTTLFHHTAFSMILSILLSIHSLALAGQIVSQTYTNDSLTYANEPFLEVFTAPWDETTHEYHSMSETIALPPTEGTTQAQNVSQPLNITASTTTTIASPPRRHPCNIIAKAYDSWSRLLFSTVAKTLKAIKAIKEAHTNMIHILTHPPFLPENATAAIEHTISQRLLDTIYQNITAVLKDVIRTDVPGRLADLETLVESYIDMFQRSNGAVVPLPSMRTTRAMLGGPIQWDVISIFAAGTIFGIALMGVICCMCICLCGCGGRPRRPHSRASSRRKSPTASTNPSSQAGSEAVSPVFGDSLQRAVHCAKYQPIDPEERVYRGSDSSEDVVEGTGAASLVTSATEGLSGLPSPVSQYLAEGIQPQTGDDYGQTEHDMCSVSPAAFESTQHSHQNNGALEETSSGREPATPAPPPRKAEDSNEETEISDSSLELHRQEFRGLGVEETESQLDSAEAAASISPASGRENAEPSTPNATEIKPEELATPENRRSRKRKSQKRKPKNQQQSVAQLSTEVIPK</sequence>
<protein>
    <submittedName>
        <fullName evidence="4">Uncharacterized protein</fullName>
    </submittedName>
</protein>
<keyword evidence="5" id="KW-1185">Reference proteome</keyword>
<name>A0AAV9UG83_9PEZI</name>
<feature type="chain" id="PRO_5043440790" evidence="3">
    <location>
        <begin position="27"/>
        <end position="517"/>
    </location>
</feature>
<feature type="compositionally biased region" description="Polar residues" evidence="1">
    <location>
        <begin position="279"/>
        <end position="289"/>
    </location>
</feature>
<organism evidence="4 5">
    <name type="scientific">Orbilia brochopaga</name>
    <dbReference type="NCBI Taxonomy" id="3140254"/>
    <lineage>
        <taxon>Eukaryota</taxon>
        <taxon>Fungi</taxon>
        <taxon>Dikarya</taxon>
        <taxon>Ascomycota</taxon>
        <taxon>Pezizomycotina</taxon>
        <taxon>Orbiliomycetes</taxon>
        <taxon>Orbiliales</taxon>
        <taxon>Orbiliaceae</taxon>
        <taxon>Orbilia</taxon>
    </lineage>
</organism>
<gene>
    <name evidence="4" type="ORF">TWF696_008987</name>
</gene>
<feature type="region of interest" description="Disordered" evidence="1">
    <location>
        <begin position="267"/>
        <end position="293"/>
    </location>
</feature>
<feature type="transmembrane region" description="Helical" evidence="2">
    <location>
        <begin position="235"/>
        <end position="260"/>
    </location>
</feature>
<feature type="compositionally biased region" description="Polar residues" evidence="1">
    <location>
        <begin position="507"/>
        <end position="517"/>
    </location>
</feature>
<evidence type="ECO:0000313" key="4">
    <source>
        <dbReference type="EMBL" id="KAK6340662.1"/>
    </source>
</evidence>
<keyword evidence="2" id="KW-0812">Transmembrane</keyword>
<comment type="caution">
    <text evidence="4">The sequence shown here is derived from an EMBL/GenBank/DDBJ whole genome shotgun (WGS) entry which is preliminary data.</text>
</comment>
<dbReference type="EMBL" id="JAVHNQ010000008">
    <property type="protein sequence ID" value="KAK6340662.1"/>
    <property type="molecule type" value="Genomic_DNA"/>
</dbReference>
<keyword evidence="2" id="KW-1133">Transmembrane helix</keyword>
<dbReference type="AlphaFoldDB" id="A0AAV9UG83"/>
<proteinExistence type="predicted"/>
<feature type="compositionally biased region" description="Polar residues" evidence="1">
    <location>
        <begin position="385"/>
        <end position="395"/>
    </location>
</feature>
<feature type="compositionally biased region" description="Basic residues" evidence="1">
    <location>
        <begin position="489"/>
        <end position="501"/>
    </location>
</feature>
<feature type="signal peptide" evidence="3">
    <location>
        <begin position="1"/>
        <end position="26"/>
    </location>
</feature>
<reference evidence="4 5" key="1">
    <citation type="submission" date="2019-10" db="EMBL/GenBank/DDBJ databases">
        <authorList>
            <person name="Palmer J.M."/>
        </authorList>
    </citation>
    <scope>NUCLEOTIDE SEQUENCE [LARGE SCALE GENOMIC DNA]</scope>
    <source>
        <strain evidence="4 5">TWF696</strain>
    </source>
</reference>
<dbReference type="Proteomes" id="UP001375240">
    <property type="component" value="Unassembled WGS sequence"/>
</dbReference>
<feature type="compositionally biased region" description="Low complexity" evidence="1">
    <location>
        <begin position="451"/>
        <end position="462"/>
    </location>
</feature>
<keyword evidence="3" id="KW-0732">Signal</keyword>
<evidence type="ECO:0000256" key="2">
    <source>
        <dbReference type="SAM" id="Phobius"/>
    </source>
</evidence>
<keyword evidence="2" id="KW-0472">Membrane</keyword>
<feature type="region of interest" description="Disordered" evidence="1">
    <location>
        <begin position="384"/>
        <end position="517"/>
    </location>
</feature>
<evidence type="ECO:0000313" key="5">
    <source>
        <dbReference type="Proteomes" id="UP001375240"/>
    </source>
</evidence>
<evidence type="ECO:0000256" key="1">
    <source>
        <dbReference type="SAM" id="MobiDB-lite"/>
    </source>
</evidence>
<evidence type="ECO:0000256" key="3">
    <source>
        <dbReference type="SAM" id="SignalP"/>
    </source>
</evidence>